<dbReference type="InterPro" id="IPR006665">
    <property type="entry name" value="OmpA-like"/>
</dbReference>
<dbReference type="Pfam" id="PF00691">
    <property type="entry name" value="OmpA"/>
    <property type="match status" value="1"/>
</dbReference>
<dbReference type="PANTHER" id="PTHR30329:SF21">
    <property type="entry name" value="LIPOPROTEIN YIAD-RELATED"/>
    <property type="match status" value="1"/>
</dbReference>
<evidence type="ECO:0000256" key="5">
    <source>
        <dbReference type="SAM" id="MobiDB-lite"/>
    </source>
</evidence>
<evidence type="ECO:0000256" key="1">
    <source>
        <dbReference type="ARBA" id="ARBA00004442"/>
    </source>
</evidence>
<proteinExistence type="predicted"/>
<feature type="compositionally biased region" description="Basic and acidic residues" evidence="5">
    <location>
        <begin position="163"/>
        <end position="179"/>
    </location>
</feature>
<organism evidence="8 9">
    <name type="scientific">Actinomadura sediminis</name>
    <dbReference type="NCBI Taxonomy" id="1038904"/>
    <lineage>
        <taxon>Bacteria</taxon>
        <taxon>Bacillati</taxon>
        <taxon>Actinomycetota</taxon>
        <taxon>Actinomycetes</taxon>
        <taxon>Streptosporangiales</taxon>
        <taxon>Thermomonosporaceae</taxon>
        <taxon>Actinomadura</taxon>
    </lineage>
</organism>
<evidence type="ECO:0000313" key="9">
    <source>
        <dbReference type="Proteomes" id="UP001596972"/>
    </source>
</evidence>
<comment type="caution">
    <text evidence="8">The sequence shown here is derived from an EMBL/GenBank/DDBJ whole genome shotgun (WGS) entry which is preliminary data.</text>
</comment>
<evidence type="ECO:0000256" key="4">
    <source>
        <dbReference type="PROSITE-ProRule" id="PRU00473"/>
    </source>
</evidence>
<evidence type="ECO:0000313" key="8">
    <source>
        <dbReference type="EMBL" id="MFD0900766.1"/>
    </source>
</evidence>
<dbReference type="RefSeq" id="WP_378297763.1">
    <property type="nucleotide sequence ID" value="NZ_JBHTJA010000013.1"/>
</dbReference>
<evidence type="ECO:0000259" key="7">
    <source>
        <dbReference type="PROSITE" id="PS51123"/>
    </source>
</evidence>
<reference evidence="9" key="1">
    <citation type="journal article" date="2019" name="Int. J. Syst. Evol. Microbiol.">
        <title>The Global Catalogue of Microorganisms (GCM) 10K type strain sequencing project: providing services to taxonomists for standard genome sequencing and annotation.</title>
        <authorList>
            <consortium name="The Broad Institute Genomics Platform"/>
            <consortium name="The Broad Institute Genome Sequencing Center for Infectious Disease"/>
            <person name="Wu L."/>
            <person name="Ma J."/>
        </authorList>
    </citation>
    <scope>NUCLEOTIDE SEQUENCE [LARGE SCALE GENOMIC DNA]</scope>
    <source>
        <strain evidence="9">JCM 31202</strain>
    </source>
</reference>
<feature type="region of interest" description="Disordered" evidence="5">
    <location>
        <begin position="148"/>
        <end position="185"/>
    </location>
</feature>
<evidence type="ECO:0000256" key="2">
    <source>
        <dbReference type="ARBA" id="ARBA00023136"/>
    </source>
</evidence>
<evidence type="ECO:0000256" key="3">
    <source>
        <dbReference type="ARBA" id="ARBA00023237"/>
    </source>
</evidence>
<name>A0ABW3EP61_9ACTN</name>
<accession>A0ABW3EP61</accession>
<dbReference type="Proteomes" id="UP001596972">
    <property type="component" value="Unassembled WGS sequence"/>
</dbReference>
<feature type="chain" id="PRO_5047108388" evidence="6">
    <location>
        <begin position="23"/>
        <end position="185"/>
    </location>
</feature>
<dbReference type="PANTHER" id="PTHR30329">
    <property type="entry name" value="STATOR ELEMENT OF FLAGELLAR MOTOR COMPLEX"/>
    <property type="match status" value="1"/>
</dbReference>
<keyword evidence="9" id="KW-1185">Reference proteome</keyword>
<dbReference type="PRINTS" id="PR01021">
    <property type="entry name" value="OMPADOMAIN"/>
</dbReference>
<dbReference type="CDD" id="cd07185">
    <property type="entry name" value="OmpA_C-like"/>
    <property type="match status" value="1"/>
</dbReference>
<comment type="subcellular location">
    <subcellularLocation>
        <location evidence="1">Cell outer membrane</location>
    </subcellularLocation>
</comment>
<dbReference type="InterPro" id="IPR006664">
    <property type="entry name" value="OMP_bac"/>
</dbReference>
<keyword evidence="2 4" id="KW-0472">Membrane</keyword>
<keyword evidence="6" id="KW-0732">Signal</keyword>
<evidence type="ECO:0000256" key="6">
    <source>
        <dbReference type="SAM" id="SignalP"/>
    </source>
</evidence>
<keyword evidence="3" id="KW-0998">Cell outer membrane</keyword>
<protein>
    <submittedName>
        <fullName evidence="8">OmpA family protein</fullName>
    </submittedName>
</protein>
<dbReference type="InterPro" id="IPR036737">
    <property type="entry name" value="OmpA-like_sf"/>
</dbReference>
<dbReference type="Gene3D" id="3.30.1330.60">
    <property type="entry name" value="OmpA-like domain"/>
    <property type="match status" value="1"/>
</dbReference>
<gene>
    <name evidence="8" type="ORF">ACFQ11_10220</name>
</gene>
<feature type="region of interest" description="Disordered" evidence="5">
    <location>
        <begin position="104"/>
        <end position="125"/>
    </location>
</feature>
<sequence>MHRRTVMAGVLVLTLGTPAAAAAGPDVPDAAVTASVRDIDAASAVRDIDLSDSVVDLEREDSSDGRVTVQISSDVLFEFDKAALTAEARGHIAELAGRVRGATGTVEVSGHTDSRGEPGYNRRLSRQRADAVKAELLRHLSGAGVEITAVGRGETDPVAPNEKNGEDDPEGRARNRRVEITFSES</sequence>
<dbReference type="SUPFAM" id="SSF103088">
    <property type="entry name" value="OmpA-like"/>
    <property type="match status" value="1"/>
</dbReference>
<dbReference type="InterPro" id="IPR050330">
    <property type="entry name" value="Bact_OuterMem_StrucFunc"/>
</dbReference>
<feature type="domain" description="OmpA-like" evidence="7">
    <location>
        <begin position="64"/>
        <end position="185"/>
    </location>
</feature>
<dbReference type="EMBL" id="JBHTJA010000013">
    <property type="protein sequence ID" value="MFD0900766.1"/>
    <property type="molecule type" value="Genomic_DNA"/>
</dbReference>
<feature type="signal peptide" evidence="6">
    <location>
        <begin position="1"/>
        <end position="22"/>
    </location>
</feature>
<dbReference type="PROSITE" id="PS51123">
    <property type="entry name" value="OMPA_2"/>
    <property type="match status" value="1"/>
</dbReference>